<dbReference type="EMBL" id="NEXD01000148">
    <property type="protein sequence ID" value="PSN82514.1"/>
    <property type="molecule type" value="Genomic_DNA"/>
</dbReference>
<keyword evidence="1" id="KW-0812">Transmembrane</keyword>
<dbReference type="AlphaFoldDB" id="A0A2R6A806"/>
<organism evidence="2 3">
    <name type="scientific">Candidatus Marsarchaeota G1 archaeon BE_D</name>
    <dbReference type="NCBI Taxonomy" id="1978156"/>
    <lineage>
        <taxon>Archaea</taxon>
        <taxon>Candidatus Marsarchaeota</taxon>
        <taxon>Candidatus Marsarchaeota group 1</taxon>
    </lineage>
</organism>
<reference evidence="2 3" key="1">
    <citation type="submission" date="2017-04" db="EMBL/GenBank/DDBJ databases">
        <title>Novel microbial lineages endemic to geothermal iron-oxide mats fill important gaps in the evolutionary history of Archaea.</title>
        <authorList>
            <person name="Jay Z.J."/>
            <person name="Beam J.P."/>
            <person name="Dlakic M."/>
            <person name="Rusch D.B."/>
            <person name="Kozubal M.A."/>
            <person name="Inskeep W.P."/>
        </authorList>
    </citation>
    <scope>NUCLEOTIDE SEQUENCE [LARGE SCALE GENOMIC DNA]</scope>
    <source>
        <strain evidence="2">BE_D</strain>
    </source>
</reference>
<proteinExistence type="predicted"/>
<name>A0A2R6A806_9ARCH</name>
<accession>A0A2R6A806</accession>
<feature type="transmembrane region" description="Helical" evidence="1">
    <location>
        <begin position="470"/>
        <end position="494"/>
    </location>
</feature>
<feature type="non-terminal residue" evidence="2">
    <location>
        <position position="1"/>
    </location>
</feature>
<keyword evidence="1" id="KW-0472">Membrane</keyword>
<sequence>QKIRKAVKHSWFLAPIFLILIITSVFASIQPVQDRDYGQYFFLGDFNFNHEIVPKQYFELQDFLLQHNISFGFSYHTIIVPETPGYIIPFYIGSTMIPGFLGLFPPKIFEPLIQQLQQNNEINTLTIMSILGIKYIAVMPNVKTNWNGWNGTPNIGMWGDEDFFNGYWKYYYDIFANWTLLKMVYSKDNLTVFENTLIKSPILQVNDNAYLENLIEGNFTGNYLIKPFGSNLAKIEKTDNGNGWYISSYGQASYESLNTTTFKIFFGTDGIELYQPDVNLYPNTYYLVSFDFVQLTHNTIYASSFGYWNSFMGLYWNKGTGSNISGACVDTLPPGNFSGHVVYLCKTPSYPSNITAEFALFAEPPLQQGAVNYVSFSNIVLVAVNATPKLYTFNQPNFSSSGVTIHVFNIKHINKQSLLLFDVTYSPLWRARTQNGLTIYPTKTPFDTLAFNITNFNGQTLVVYFQGQTIYYLTLIISFLTYAALIAMLILVTVRRFPHVNRR</sequence>
<protein>
    <submittedName>
        <fullName evidence="2">Uncharacterized protein</fullName>
    </submittedName>
</protein>
<dbReference type="Proteomes" id="UP000240569">
    <property type="component" value="Unassembled WGS sequence"/>
</dbReference>
<keyword evidence="1" id="KW-1133">Transmembrane helix</keyword>
<evidence type="ECO:0000313" key="3">
    <source>
        <dbReference type="Proteomes" id="UP000240569"/>
    </source>
</evidence>
<evidence type="ECO:0000313" key="2">
    <source>
        <dbReference type="EMBL" id="PSN82514.1"/>
    </source>
</evidence>
<comment type="caution">
    <text evidence="2">The sequence shown here is derived from an EMBL/GenBank/DDBJ whole genome shotgun (WGS) entry which is preliminary data.</text>
</comment>
<gene>
    <name evidence="2" type="ORF">B9Q02_11600</name>
</gene>
<evidence type="ECO:0000256" key="1">
    <source>
        <dbReference type="SAM" id="Phobius"/>
    </source>
</evidence>